<protein>
    <submittedName>
        <fullName evidence="1">VOC family protein</fullName>
    </submittedName>
</protein>
<keyword evidence="2" id="KW-1185">Reference proteome</keyword>
<dbReference type="PANTHER" id="PTHR40265">
    <property type="entry name" value="BLL2707 PROTEIN"/>
    <property type="match status" value="1"/>
</dbReference>
<dbReference type="AlphaFoldDB" id="T0BYN9"/>
<dbReference type="eggNOG" id="COG0346">
    <property type="taxonomic scope" value="Bacteria"/>
</dbReference>
<dbReference type="Gene3D" id="3.10.180.10">
    <property type="entry name" value="2,3-Dihydroxybiphenyl 1,2-Dioxygenase, domain 1"/>
    <property type="match status" value="1"/>
</dbReference>
<organism evidence="1 2">
    <name type="scientific">Alicyclobacillus acidoterrestris (strain ATCC 49025 / DSM 3922 / CIP 106132 / NCIMB 13137 / GD3B)</name>
    <dbReference type="NCBI Taxonomy" id="1356854"/>
    <lineage>
        <taxon>Bacteria</taxon>
        <taxon>Bacillati</taxon>
        <taxon>Bacillota</taxon>
        <taxon>Bacilli</taxon>
        <taxon>Bacillales</taxon>
        <taxon>Alicyclobacillaceae</taxon>
        <taxon>Alicyclobacillus</taxon>
    </lineage>
</organism>
<dbReference type="OrthoDB" id="9111355at2"/>
<accession>A0A9E6ZDZ7</accession>
<dbReference type="Pfam" id="PF13468">
    <property type="entry name" value="Glyoxalase_3"/>
    <property type="match status" value="1"/>
</dbReference>
<dbReference type="InterPro" id="IPR029068">
    <property type="entry name" value="Glyas_Bleomycin-R_OHBP_Dase"/>
</dbReference>
<evidence type="ECO:0000313" key="1">
    <source>
        <dbReference type="EMBL" id="UNO47652.1"/>
    </source>
</evidence>
<dbReference type="PANTHER" id="PTHR40265:SF1">
    <property type="entry name" value="GLYOXALASE-LIKE DOMAIN-CONTAINING PROTEIN"/>
    <property type="match status" value="1"/>
</dbReference>
<dbReference type="KEGG" id="aaco:K1I37_13210"/>
<dbReference type="EMBL" id="CP080467">
    <property type="protein sequence ID" value="UNO47652.1"/>
    <property type="molecule type" value="Genomic_DNA"/>
</dbReference>
<dbReference type="SUPFAM" id="SSF54593">
    <property type="entry name" value="Glyoxalase/Bleomycin resistance protein/Dihydroxybiphenyl dioxygenase"/>
    <property type="match status" value="1"/>
</dbReference>
<reference evidence="2" key="1">
    <citation type="journal article" date="2022" name="G3 (Bethesda)">
        <title>Unveiling the complete genome sequence of Alicyclobacillus acidoterrestris DSM 3922T, a taint-producing strain.</title>
        <authorList>
            <person name="Leonardo I.C."/>
            <person name="Barreto Crespo M.T."/>
            <person name="Gaspar F.B."/>
        </authorList>
    </citation>
    <scope>NUCLEOTIDE SEQUENCE [LARGE SCALE GENOMIC DNA]</scope>
    <source>
        <strain evidence="2">DSM 3922</strain>
    </source>
</reference>
<dbReference type="RefSeq" id="WP_021295556.1">
    <property type="nucleotide sequence ID" value="NZ_AURB01000086.1"/>
</dbReference>
<dbReference type="STRING" id="1356854.N007_21235"/>
<evidence type="ECO:0000313" key="2">
    <source>
        <dbReference type="Proteomes" id="UP000829401"/>
    </source>
</evidence>
<accession>T0BYN9</accession>
<sequence>MLQFDHLLHAVHSPEAVRQAFTDAFGLTTVDGGTHPQWGTYNTLCYLGLPYIEWIGVRDEATAAQTEFGARVLAALRVAESPVQFALRTSKMDQVAEFWRAKGCAFDGPVEASRKRPDGTILSWRMLFPKQPLGRGFQLPFLIEWGEPDEVRMQSLVDSGALPKEQPYHLGAVHSVVESLTAFQARWAEYFPVPLLPVKDPVRGQGLVAHLGDVDVYFWEPRAQEAARVLALHGERPFELVLRARRGVDETFVEGRQLLYGLSVRVIRGE</sequence>
<gene>
    <name evidence="1" type="ORF">K1I37_13210</name>
</gene>
<dbReference type="Proteomes" id="UP000829401">
    <property type="component" value="Chromosome"/>
</dbReference>
<dbReference type="InterPro" id="IPR025870">
    <property type="entry name" value="Glyoxalase-like_dom"/>
</dbReference>
<proteinExistence type="predicted"/>
<name>T0BYN9_ALIAG</name>